<gene>
    <name evidence="2" type="ORF">CHU95_06185</name>
</gene>
<feature type="transmembrane region" description="Helical" evidence="1">
    <location>
        <begin position="167"/>
        <end position="197"/>
    </location>
</feature>
<accession>A0A255Z4P4</accession>
<dbReference type="Proteomes" id="UP000216998">
    <property type="component" value="Unassembled WGS sequence"/>
</dbReference>
<feature type="transmembrane region" description="Helical" evidence="1">
    <location>
        <begin position="209"/>
        <end position="231"/>
    </location>
</feature>
<feature type="transmembrane region" description="Helical" evidence="1">
    <location>
        <begin position="64"/>
        <end position="94"/>
    </location>
</feature>
<evidence type="ECO:0000256" key="1">
    <source>
        <dbReference type="SAM" id="Phobius"/>
    </source>
</evidence>
<feature type="transmembrane region" description="Helical" evidence="1">
    <location>
        <begin position="383"/>
        <end position="405"/>
    </location>
</feature>
<dbReference type="RefSeq" id="WP_094454812.1">
    <property type="nucleotide sequence ID" value="NZ_NOXU01000024.1"/>
</dbReference>
<reference evidence="2 3" key="1">
    <citation type="submission" date="2017-07" db="EMBL/GenBank/DDBJ databases">
        <title>Niveispirillum cyanobacteriorum sp. nov., isolated from cyanobacterial aggregates in a eutrophic lake.</title>
        <authorList>
            <person name="Cai H."/>
        </authorList>
    </citation>
    <scope>NUCLEOTIDE SEQUENCE [LARGE SCALE GENOMIC DNA]</scope>
    <source>
        <strain evidence="3">TH1-14</strain>
    </source>
</reference>
<keyword evidence="1" id="KW-1133">Transmembrane helix</keyword>
<sequence length="468" mass="51581">MNDDDTAPPSRRLSGLDWPRLSLWLGGFALLGPALWNGFPIMFFDTAGYIKRVLDWDLEPGRSFFYGLFLFVTSGGWFSFWGPVLVQAAATLWLIHLLLRVHQVGLRDWPLRQVTGVVAIGLSAVTGVSWYVAQVMPDILLPLLVLCFWLLSFRWDDLDWRERSGVAAIGLLALMSHMSSMALAGGLVVTIVAAKGIDRWRGWGLNPRILPAAMLLGLSVTAMPTLHMAVLGKPGFTPGGPVFIFGRLVQDGLAQRYLADHCPDPTLKLCAFKDSLPTTADDFIWHKQSPFVAIGGWDSAGPELSRLVGSIVSTYPGAFLSTALSATLDQWAMVETGDGLDEWQEVTRWVFRAFMPESQNQAFTTARQQQEQTTQTLFDTLNLVHVPVAHLSGVGLILVMLWGVRSGRHDLAALALFVLIALIGNAFINGALSNPHDRYQSRIVWLATLVVGVAGLAWRPWRGQTRQP</sequence>
<dbReference type="OrthoDB" id="7238679at2"/>
<organism evidence="2 3">
    <name type="scientific">Niveispirillum lacus</name>
    <dbReference type="NCBI Taxonomy" id="1981099"/>
    <lineage>
        <taxon>Bacteria</taxon>
        <taxon>Pseudomonadati</taxon>
        <taxon>Pseudomonadota</taxon>
        <taxon>Alphaproteobacteria</taxon>
        <taxon>Rhodospirillales</taxon>
        <taxon>Azospirillaceae</taxon>
        <taxon>Niveispirillum</taxon>
    </lineage>
</organism>
<evidence type="ECO:0000313" key="3">
    <source>
        <dbReference type="Proteomes" id="UP000216998"/>
    </source>
</evidence>
<evidence type="ECO:0000313" key="2">
    <source>
        <dbReference type="EMBL" id="OYQ35855.1"/>
    </source>
</evidence>
<feature type="transmembrane region" description="Helical" evidence="1">
    <location>
        <begin position="139"/>
        <end position="155"/>
    </location>
</feature>
<proteinExistence type="predicted"/>
<comment type="caution">
    <text evidence="2">The sequence shown here is derived from an EMBL/GenBank/DDBJ whole genome shotgun (WGS) entry which is preliminary data.</text>
</comment>
<keyword evidence="3" id="KW-1185">Reference proteome</keyword>
<name>A0A255Z4P4_9PROT</name>
<keyword evidence="1" id="KW-0472">Membrane</keyword>
<dbReference type="EMBL" id="NOXU01000024">
    <property type="protein sequence ID" value="OYQ35855.1"/>
    <property type="molecule type" value="Genomic_DNA"/>
</dbReference>
<dbReference type="AlphaFoldDB" id="A0A255Z4P4"/>
<feature type="transmembrane region" description="Helical" evidence="1">
    <location>
        <begin position="411"/>
        <end position="431"/>
    </location>
</feature>
<evidence type="ECO:0008006" key="4">
    <source>
        <dbReference type="Google" id="ProtNLM"/>
    </source>
</evidence>
<feature type="transmembrane region" description="Helical" evidence="1">
    <location>
        <begin position="21"/>
        <end position="44"/>
    </location>
</feature>
<feature type="transmembrane region" description="Helical" evidence="1">
    <location>
        <begin position="443"/>
        <end position="461"/>
    </location>
</feature>
<protein>
    <recommendedName>
        <fullName evidence="4">Glycosyltransferase RgtA/B/C/D-like domain-containing protein</fullName>
    </recommendedName>
</protein>
<keyword evidence="1" id="KW-0812">Transmembrane</keyword>